<dbReference type="InterPro" id="IPR053171">
    <property type="entry name" value="Viral_Tip_Attach_Protein"/>
</dbReference>
<feature type="domain" description="Tip attachment protein J" evidence="2">
    <location>
        <begin position="340"/>
        <end position="488"/>
    </location>
</feature>
<evidence type="ECO:0000259" key="2">
    <source>
        <dbReference type="Pfam" id="PF13550"/>
    </source>
</evidence>
<dbReference type="PANTHER" id="PTHR36251:SF2">
    <property type="entry name" value="GIFSY-2 PROPHAGE HOST SPECIFICITY PROTEIN J, PHAGE LAMBDA"/>
    <property type="match status" value="1"/>
</dbReference>
<comment type="caution">
    <text evidence="4">The sequence shown here is derived from an EMBL/GenBank/DDBJ whole genome shotgun (WGS) entry which is preliminary data.</text>
</comment>
<proteinExistence type="predicted"/>
<organism evidence="4 5">
    <name type="scientific">Pseudomonas typographi</name>
    <dbReference type="NCBI Taxonomy" id="2715964"/>
    <lineage>
        <taxon>Bacteria</taxon>
        <taxon>Pseudomonadati</taxon>
        <taxon>Pseudomonadota</taxon>
        <taxon>Gammaproteobacteria</taxon>
        <taxon>Pseudomonadales</taxon>
        <taxon>Pseudomonadaceae</taxon>
        <taxon>Pseudomonas</taxon>
    </lineage>
</organism>
<feature type="non-terminal residue" evidence="4">
    <location>
        <position position="722"/>
    </location>
</feature>
<dbReference type="EMBL" id="JAAOCA010000051">
    <property type="protein sequence ID" value="MBD1602068.1"/>
    <property type="molecule type" value="Genomic_DNA"/>
</dbReference>
<accession>A0ABR7Z9Y6</accession>
<name>A0ABR7Z9Y6_9PSED</name>
<evidence type="ECO:0000256" key="1">
    <source>
        <dbReference type="SAM" id="MobiDB-lite"/>
    </source>
</evidence>
<dbReference type="RefSeq" id="WP_190426469.1">
    <property type="nucleotide sequence ID" value="NZ_JAAOCA010000051.1"/>
</dbReference>
<dbReference type="InterPro" id="IPR013783">
    <property type="entry name" value="Ig-like_fold"/>
</dbReference>
<evidence type="ECO:0000313" key="4">
    <source>
        <dbReference type="EMBL" id="MBD1602068.1"/>
    </source>
</evidence>
<dbReference type="InterPro" id="IPR032876">
    <property type="entry name" value="J_dom"/>
</dbReference>
<evidence type="ECO:0000259" key="3">
    <source>
        <dbReference type="Pfam" id="PF24801"/>
    </source>
</evidence>
<reference evidence="4 5" key="1">
    <citation type="journal article" date="2020" name="Insects">
        <title>Bacteria Belonging to Pseudomonas typographi sp. nov. from the Bark Beetle Ips typographus Have Genomic Potential to Aid in the Host Ecology.</title>
        <authorList>
            <person name="Peral-Aranega E."/>
            <person name="Saati-Santamaria Z."/>
            <person name="Kolarik M."/>
            <person name="Rivas R."/>
            <person name="Garcia-Fraile P."/>
        </authorList>
    </citation>
    <scope>NUCLEOTIDE SEQUENCE [LARGE SCALE GENOMIC DNA]</scope>
    <source>
        <strain evidence="4 5">CA3A</strain>
    </source>
</reference>
<dbReference type="PANTHER" id="PTHR36251">
    <property type="entry name" value="FELS-1 PROPHAGE HOST SPECIFICITY PROTEIN-RELATED"/>
    <property type="match status" value="1"/>
</dbReference>
<feature type="domain" description="Tip attachment protein J HDII-ins2" evidence="3">
    <location>
        <begin position="91"/>
        <end position="217"/>
    </location>
</feature>
<gene>
    <name evidence="4" type="ORF">HAQ05_25650</name>
</gene>
<keyword evidence="5" id="KW-1185">Reference proteome</keyword>
<feature type="region of interest" description="Disordered" evidence="1">
    <location>
        <begin position="1"/>
        <end position="21"/>
    </location>
</feature>
<dbReference type="SUPFAM" id="SSF49265">
    <property type="entry name" value="Fibronectin type III"/>
    <property type="match status" value="1"/>
</dbReference>
<feature type="compositionally biased region" description="Polar residues" evidence="1">
    <location>
        <begin position="11"/>
        <end position="21"/>
    </location>
</feature>
<sequence>MNMMVVRGAKGSSSTHTPVESPDSLINTSYANILDAISEGPIVGLVNGAQSIYLDETPLGNADGSLNFTGVTWEQRYGEHDQDYITGFPSVESEQSVGVELTAAQPWTQAISNLELSAVRLQLGASTLYEQQSDGDTVGYTVNYVVELSTDGADYQPVITTSFSGKTTSGYQRSHRIDLPAAEEGWTIRVRRTTADSTSSSIQATTTVVSYTEVIDAKLQYPYTALVGIKIDASQFSSIPERAFRIKGRIIQVPSNYTPSTRSYIGTWDGTFQSAWTDNPAWIYRDVILNDRYGLGRFISDAQVDKWALYQIAQYCDELVDDGKGSTEPRFTCNLFLQSRADALQVLQDLASIFRGMAYYAGSEVVASADMPTDPVYTYTNANVVDGAFTRVGSSGSTRYSVAKVSWTNRDDFGAQKVEYVQNQQSLARYGVRETEITAFGCVSQGQAQRLGQYTLLTNQLETDTIQFSVGLDGVIARPGQIVRVADQNYAGKPIGGRLKASSIDSVTVDDDLTVAAGDTLVVIQPNGVAQTRVIRSVAGRVITVTESFDAAPIAESVYAIETAEVVPETYRILTVTENFGDDKLQYDVVAVQHNASKFAAIDSGAQIVTPPTTTLPGAIQALPTNVVLSTFDAVKQGLTVATMRITWDAPKGAQSYNVWWKRDSGDWIYAGVTYTAAMKVSGIYTGTYTARVSAVGVSGNASLWAYSEATQLYGKTGEPPA</sequence>
<protein>
    <submittedName>
        <fullName evidence="4">Host specificity protein J</fullName>
    </submittedName>
</protein>
<dbReference type="Pfam" id="PF24801">
    <property type="entry name" value="FNIII-A_GpJ"/>
    <property type="match status" value="1"/>
</dbReference>
<dbReference type="InterPro" id="IPR036116">
    <property type="entry name" value="FN3_sf"/>
</dbReference>
<dbReference type="InterPro" id="IPR055385">
    <property type="entry name" value="GpJ_HDII-ins2"/>
</dbReference>
<dbReference type="Gene3D" id="2.60.40.10">
    <property type="entry name" value="Immunoglobulins"/>
    <property type="match status" value="1"/>
</dbReference>
<dbReference type="Pfam" id="PF13550">
    <property type="entry name" value="Phage-tail_3"/>
    <property type="match status" value="1"/>
</dbReference>
<dbReference type="Proteomes" id="UP000805841">
    <property type="component" value="Unassembled WGS sequence"/>
</dbReference>
<evidence type="ECO:0000313" key="5">
    <source>
        <dbReference type="Proteomes" id="UP000805841"/>
    </source>
</evidence>